<dbReference type="RefSeq" id="WP_015818231.1">
    <property type="nucleotide sequence ID" value="NC_012997.1"/>
</dbReference>
<dbReference type="Proteomes" id="UP000009080">
    <property type="component" value="Chromosome"/>
</dbReference>
<gene>
    <name evidence="2" type="ordered locus">TERTU_4442</name>
</gene>
<accession>C5BJ40</accession>
<proteinExistence type="predicted"/>
<evidence type="ECO:0000256" key="1">
    <source>
        <dbReference type="SAM" id="SignalP"/>
    </source>
</evidence>
<dbReference type="EMBL" id="CP001614">
    <property type="protein sequence ID" value="ACR12119.1"/>
    <property type="molecule type" value="Genomic_DNA"/>
</dbReference>
<keyword evidence="1" id="KW-0732">Signal</keyword>
<evidence type="ECO:0000313" key="3">
    <source>
        <dbReference type="Proteomes" id="UP000009080"/>
    </source>
</evidence>
<sequence length="110" mass="12233">MTKNLISAVLMLMSSTVLAGGSITWGEITAIAFQNKDLMLYSDDWQNPNGCEIANAVILKHTDSNFDKAYSLILAAYMSGKKVVAWSDECLSFDGKTYNHIRGFKYLQVK</sequence>
<feature type="signal peptide" evidence="1">
    <location>
        <begin position="1"/>
        <end position="19"/>
    </location>
</feature>
<protein>
    <recommendedName>
        <fullName evidence="4">Lipoprotein</fullName>
    </recommendedName>
</protein>
<feature type="chain" id="PRO_5002946359" description="Lipoprotein" evidence="1">
    <location>
        <begin position="20"/>
        <end position="110"/>
    </location>
</feature>
<dbReference type="AlphaFoldDB" id="C5BJ40"/>
<name>C5BJ40_TERTT</name>
<dbReference type="HOGENOM" id="CLU_2169851_0_0_6"/>
<evidence type="ECO:0008006" key="4">
    <source>
        <dbReference type="Google" id="ProtNLM"/>
    </source>
</evidence>
<dbReference type="KEGG" id="ttu:TERTU_4442"/>
<reference evidence="2 3" key="1">
    <citation type="journal article" date="2009" name="PLoS ONE">
        <title>The complete genome of Teredinibacter turnerae T7901: an intracellular endosymbiont of marine wood-boring bivalves (shipworms).</title>
        <authorList>
            <person name="Yang J.C."/>
            <person name="Madupu R."/>
            <person name="Durkin A.S."/>
            <person name="Ekborg N.A."/>
            <person name="Pedamallu C.S."/>
            <person name="Hostetler J.B."/>
            <person name="Radune D."/>
            <person name="Toms B.S."/>
            <person name="Henrissat B."/>
            <person name="Coutinho P.M."/>
            <person name="Schwarz S."/>
            <person name="Field L."/>
            <person name="Trindade-Silva A.E."/>
            <person name="Soares C.A.G."/>
            <person name="Elshahawi S."/>
            <person name="Hanora A."/>
            <person name="Schmidt E.W."/>
            <person name="Haygood M.G."/>
            <person name="Posfai J."/>
            <person name="Benner J."/>
            <person name="Madinger C."/>
            <person name="Nove J."/>
            <person name="Anton B."/>
            <person name="Chaudhary K."/>
            <person name="Foster J."/>
            <person name="Holman A."/>
            <person name="Kumar S."/>
            <person name="Lessard P.A."/>
            <person name="Luyten Y.A."/>
            <person name="Slatko B."/>
            <person name="Wood N."/>
            <person name="Wu B."/>
            <person name="Teplitski M."/>
            <person name="Mougous J.D."/>
            <person name="Ward N."/>
            <person name="Eisen J.A."/>
            <person name="Badger J.H."/>
            <person name="Distel D.L."/>
        </authorList>
    </citation>
    <scope>NUCLEOTIDE SEQUENCE [LARGE SCALE GENOMIC DNA]</scope>
    <source>
        <strain evidence="3">ATCC 39867 / T7901</strain>
    </source>
</reference>
<evidence type="ECO:0000313" key="2">
    <source>
        <dbReference type="EMBL" id="ACR12119.1"/>
    </source>
</evidence>
<keyword evidence="3" id="KW-1185">Reference proteome</keyword>
<dbReference type="OrthoDB" id="7066481at2"/>
<organism evidence="2 3">
    <name type="scientific">Teredinibacter turnerae (strain ATCC 39867 / T7901)</name>
    <dbReference type="NCBI Taxonomy" id="377629"/>
    <lineage>
        <taxon>Bacteria</taxon>
        <taxon>Pseudomonadati</taxon>
        <taxon>Pseudomonadota</taxon>
        <taxon>Gammaproteobacteria</taxon>
        <taxon>Cellvibrionales</taxon>
        <taxon>Cellvibrionaceae</taxon>
        <taxon>Teredinibacter</taxon>
    </lineage>
</organism>